<feature type="transmembrane region" description="Helical" evidence="1">
    <location>
        <begin position="107"/>
        <end position="127"/>
    </location>
</feature>
<accession>G5IJK9</accession>
<protein>
    <submittedName>
        <fullName evidence="2">Uncharacterized protein</fullName>
    </submittedName>
</protein>
<evidence type="ECO:0000256" key="1">
    <source>
        <dbReference type="SAM" id="Phobius"/>
    </source>
</evidence>
<feature type="transmembrane region" description="Helical" evidence="1">
    <location>
        <begin position="6"/>
        <end position="25"/>
    </location>
</feature>
<feature type="transmembrane region" description="Helical" evidence="1">
    <location>
        <begin position="182"/>
        <end position="199"/>
    </location>
</feature>
<keyword evidence="1" id="KW-1133">Transmembrane helix</keyword>
<feature type="transmembrane region" description="Helical" evidence="1">
    <location>
        <begin position="253"/>
        <end position="272"/>
    </location>
</feature>
<organism evidence="2 3">
    <name type="scientific">Hungatella hathewayi WAL-18680</name>
    <dbReference type="NCBI Taxonomy" id="742737"/>
    <lineage>
        <taxon>Bacteria</taxon>
        <taxon>Bacillati</taxon>
        <taxon>Bacillota</taxon>
        <taxon>Clostridia</taxon>
        <taxon>Lachnospirales</taxon>
        <taxon>Lachnospiraceae</taxon>
        <taxon>Hungatella</taxon>
    </lineage>
</organism>
<feature type="transmembrane region" description="Helical" evidence="1">
    <location>
        <begin position="73"/>
        <end position="95"/>
    </location>
</feature>
<dbReference type="OrthoDB" id="2087655at2"/>
<feature type="transmembrane region" description="Helical" evidence="1">
    <location>
        <begin position="312"/>
        <end position="333"/>
    </location>
</feature>
<dbReference type="RefSeq" id="WP_006781678.1">
    <property type="nucleotide sequence ID" value="NZ_CP040506.1"/>
</dbReference>
<keyword evidence="1" id="KW-0812">Transmembrane</keyword>
<feature type="transmembrane region" description="Helical" evidence="1">
    <location>
        <begin position="133"/>
        <end position="152"/>
    </location>
</feature>
<gene>
    <name evidence="2" type="ORF">HMPREF9473_03687</name>
</gene>
<sequence>MNLTIGTAIFLTLTATFLFAFWYQALKHLGDYPLAGFVMWLYISSFLTILAANKALGVRDMPAGIGAELAGKGLAAFGVCLGGAAMTYGLIVSLIHMKEFGMIANQAISGTVGAILGLVLTFVVGGLSKNVSLFLVLLSAVVLIGASAILQYSSVIKEGVIKEQKQEVTAEKLGSLKKQNRMLIFSNVLMLGYSVAYMLGTKSDLHPNGFPALLCVLLLSIGSLFAALSYAAVSLTRNHQWRQAILPPNKLPILMALGAGICHYGGNLMQIYALPLLSAPVSNLLLKTSSLWTYLWGVVYGEYKGAIRKSKLYLALGIGAYAVGIVILTYALYA</sequence>
<dbReference type="PATRIC" id="fig|742737.3.peg.3666"/>
<dbReference type="Proteomes" id="UP000005384">
    <property type="component" value="Unassembled WGS sequence"/>
</dbReference>
<keyword evidence="3" id="KW-1185">Reference proteome</keyword>
<feature type="transmembrane region" description="Helical" evidence="1">
    <location>
        <begin position="284"/>
        <end position="300"/>
    </location>
</feature>
<evidence type="ECO:0000313" key="2">
    <source>
        <dbReference type="EMBL" id="EHI58229.1"/>
    </source>
</evidence>
<dbReference type="HOGENOM" id="CLU_830995_0_0_9"/>
<comment type="caution">
    <text evidence="2">The sequence shown here is derived from an EMBL/GenBank/DDBJ whole genome shotgun (WGS) entry which is preliminary data.</text>
</comment>
<proteinExistence type="predicted"/>
<feature type="transmembrane region" description="Helical" evidence="1">
    <location>
        <begin position="32"/>
        <end position="53"/>
    </location>
</feature>
<reference evidence="2 3" key="1">
    <citation type="submission" date="2011-08" db="EMBL/GenBank/DDBJ databases">
        <title>The Genome Sequence of Clostridium hathewayi WAL-18680.</title>
        <authorList>
            <consortium name="The Broad Institute Genome Sequencing Platform"/>
            <person name="Earl A."/>
            <person name="Ward D."/>
            <person name="Feldgarden M."/>
            <person name="Gevers D."/>
            <person name="Finegold S.M."/>
            <person name="Summanen P.H."/>
            <person name="Molitoris D.R."/>
            <person name="Song M."/>
            <person name="Daigneault M."/>
            <person name="Allen-Vercoe E."/>
            <person name="Young S.K."/>
            <person name="Zeng Q."/>
            <person name="Gargeya S."/>
            <person name="Fitzgerald M."/>
            <person name="Haas B."/>
            <person name="Abouelleil A."/>
            <person name="Alvarado L."/>
            <person name="Arachchi H.M."/>
            <person name="Berlin A."/>
            <person name="Brown A."/>
            <person name="Chapman S.B."/>
            <person name="Chen Z."/>
            <person name="Dunbar C."/>
            <person name="Freedman E."/>
            <person name="Gearin G."/>
            <person name="Gellesch M."/>
            <person name="Goldberg J."/>
            <person name="Griggs A."/>
            <person name="Gujja S."/>
            <person name="Heiman D."/>
            <person name="Howarth C."/>
            <person name="Larson L."/>
            <person name="Lui A."/>
            <person name="MacDonald P.J.P."/>
            <person name="Montmayeur A."/>
            <person name="Murphy C."/>
            <person name="Neiman D."/>
            <person name="Pearson M."/>
            <person name="Priest M."/>
            <person name="Roberts A."/>
            <person name="Saif S."/>
            <person name="Shea T."/>
            <person name="Shenoy N."/>
            <person name="Sisk P."/>
            <person name="Stolte C."/>
            <person name="Sykes S."/>
            <person name="Wortman J."/>
            <person name="Nusbaum C."/>
            <person name="Birren B."/>
        </authorList>
    </citation>
    <scope>NUCLEOTIDE SEQUENCE [LARGE SCALE GENOMIC DNA]</scope>
    <source>
        <strain evidence="2 3">WAL-18680</strain>
    </source>
</reference>
<keyword evidence="1" id="KW-0472">Membrane</keyword>
<feature type="transmembrane region" description="Helical" evidence="1">
    <location>
        <begin position="211"/>
        <end position="233"/>
    </location>
</feature>
<name>G5IJK9_9FIRM</name>
<dbReference type="AlphaFoldDB" id="G5IJK9"/>
<evidence type="ECO:0000313" key="3">
    <source>
        <dbReference type="Proteomes" id="UP000005384"/>
    </source>
</evidence>
<dbReference type="EMBL" id="ADLN01000104">
    <property type="protein sequence ID" value="EHI58229.1"/>
    <property type="molecule type" value="Genomic_DNA"/>
</dbReference>